<sequence>MSLMHWEPLKELNALRQQMNRLLDEITHPQQTHGSFPKLEDLAWHPAIELKEVDKDILVKIQVPGIDTKDLDIQVSENAVAIAGEYQEEKTSDSNGFYRSEFSYGKFQRIIPLPVNVKHEEVKADVKDGIVTLTLPKAETSRRDVVKVDLNIQEKAREAMTEERLHEQHLQETMQERATEELDRSTTSYIAEEARTAMTEKREHEEHLEDTMHTRVANEFGVDTANS</sequence>
<dbReference type="PANTHER" id="PTHR11527">
    <property type="entry name" value="HEAT-SHOCK PROTEIN 20 FAMILY MEMBER"/>
    <property type="match status" value="1"/>
</dbReference>
<gene>
    <name evidence="4" type="ORF">CK510_08005</name>
</gene>
<dbReference type="InterPro" id="IPR002068">
    <property type="entry name" value="A-crystallin/Hsp20_dom"/>
</dbReference>
<reference evidence="4 5" key="1">
    <citation type="submission" date="2017-08" db="EMBL/GenBank/DDBJ databases">
        <title>Draft genome sequence of filamentous cyanobacterium Calothrix elsteri CCALA 953.</title>
        <authorList>
            <person name="Gagunashvili A.N."/>
            <person name="Elster J."/>
            <person name="Andresson O.S."/>
        </authorList>
    </citation>
    <scope>NUCLEOTIDE SEQUENCE [LARGE SCALE GENOMIC DNA]</scope>
    <source>
        <strain evidence="4 5">CCALA 953</strain>
    </source>
</reference>
<evidence type="ECO:0000259" key="3">
    <source>
        <dbReference type="PROSITE" id="PS01031"/>
    </source>
</evidence>
<dbReference type="OrthoDB" id="9811615at2"/>
<accession>A0A2A2TLE2</accession>
<dbReference type="Gene3D" id="2.60.40.790">
    <property type="match status" value="1"/>
</dbReference>
<comment type="similarity">
    <text evidence="1 2">Belongs to the small heat shock protein (HSP20) family.</text>
</comment>
<evidence type="ECO:0000313" key="4">
    <source>
        <dbReference type="EMBL" id="PAX58320.1"/>
    </source>
</evidence>
<dbReference type="AlphaFoldDB" id="A0A2A2TLE2"/>
<dbReference type="PROSITE" id="PS01031">
    <property type="entry name" value="SHSP"/>
    <property type="match status" value="1"/>
</dbReference>
<dbReference type="InterPro" id="IPR008978">
    <property type="entry name" value="HSP20-like_chaperone"/>
</dbReference>
<dbReference type="Proteomes" id="UP000218238">
    <property type="component" value="Unassembled WGS sequence"/>
</dbReference>
<comment type="caution">
    <text evidence="4">The sequence shown here is derived from an EMBL/GenBank/DDBJ whole genome shotgun (WGS) entry which is preliminary data.</text>
</comment>
<dbReference type="InterPro" id="IPR031107">
    <property type="entry name" value="Small_HSP"/>
</dbReference>
<name>A0A2A2TLE2_9CYAN</name>
<dbReference type="RefSeq" id="WP_095721203.1">
    <property type="nucleotide sequence ID" value="NZ_NTFS01000061.1"/>
</dbReference>
<evidence type="ECO:0000256" key="2">
    <source>
        <dbReference type="RuleBase" id="RU003616"/>
    </source>
</evidence>
<dbReference type="CDD" id="cd06464">
    <property type="entry name" value="ACD_sHsps-like"/>
    <property type="match status" value="1"/>
</dbReference>
<organism evidence="4 5">
    <name type="scientific">Brunnivagina elsteri CCALA 953</name>
    <dbReference type="NCBI Taxonomy" id="987040"/>
    <lineage>
        <taxon>Bacteria</taxon>
        <taxon>Bacillati</taxon>
        <taxon>Cyanobacteriota</taxon>
        <taxon>Cyanophyceae</taxon>
        <taxon>Nostocales</taxon>
        <taxon>Calotrichaceae</taxon>
        <taxon>Brunnivagina</taxon>
    </lineage>
</organism>
<dbReference type="EMBL" id="NTFS01000061">
    <property type="protein sequence ID" value="PAX58320.1"/>
    <property type="molecule type" value="Genomic_DNA"/>
</dbReference>
<keyword evidence="5" id="KW-1185">Reference proteome</keyword>
<dbReference type="SUPFAM" id="SSF49764">
    <property type="entry name" value="HSP20-like chaperones"/>
    <property type="match status" value="1"/>
</dbReference>
<proteinExistence type="inferred from homology"/>
<dbReference type="Pfam" id="PF00011">
    <property type="entry name" value="HSP20"/>
    <property type="match status" value="1"/>
</dbReference>
<evidence type="ECO:0000313" key="5">
    <source>
        <dbReference type="Proteomes" id="UP000218238"/>
    </source>
</evidence>
<evidence type="ECO:0000256" key="1">
    <source>
        <dbReference type="PROSITE-ProRule" id="PRU00285"/>
    </source>
</evidence>
<protein>
    <submittedName>
        <fullName evidence="4">Heat-shock protein Hsp20</fullName>
    </submittedName>
</protein>
<feature type="domain" description="SHSP" evidence="3">
    <location>
        <begin position="39"/>
        <end position="153"/>
    </location>
</feature>